<feature type="transmembrane region" description="Helical" evidence="6">
    <location>
        <begin position="101"/>
        <end position="119"/>
    </location>
</feature>
<gene>
    <name evidence="7" type="ORF">K9V48_00665</name>
</gene>
<dbReference type="Pfam" id="PF01925">
    <property type="entry name" value="TauE"/>
    <property type="match status" value="1"/>
</dbReference>
<keyword evidence="8" id="KW-1185">Reference proteome</keyword>
<dbReference type="InterPro" id="IPR051598">
    <property type="entry name" value="TSUP/Inactive_protease-like"/>
</dbReference>
<keyword evidence="6" id="KW-1003">Cell membrane</keyword>
<evidence type="ECO:0000256" key="6">
    <source>
        <dbReference type="RuleBase" id="RU363041"/>
    </source>
</evidence>
<dbReference type="Proteomes" id="UP001165287">
    <property type="component" value="Unassembled WGS sequence"/>
</dbReference>
<evidence type="ECO:0000256" key="4">
    <source>
        <dbReference type="ARBA" id="ARBA00022989"/>
    </source>
</evidence>
<dbReference type="RefSeq" id="WP_224135948.1">
    <property type="nucleotide sequence ID" value="NZ_JAIQUM010000001.1"/>
</dbReference>
<dbReference type="InterPro" id="IPR002781">
    <property type="entry name" value="TM_pro_TauE-like"/>
</dbReference>
<feature type="transmembrane region" description="Helical" evidence="6">
    <location>
        <begin position="45"/>
        <end position="66"/>
    </location>
</feature>
<comment type="subcellular location">
    <subcellularLocation>
        <location evidence="6">Cell membrane</location>
        <topology evidence="6">Multi-pass membrane protein</topology>
    </subcellularLocation>
    <subcellularLocation>
        <location evidence="1">Membrane</location>
        <topology evidence="1">Multi-pass membrane protein</topology>
    </subcellularLocation>
</comment>
<feature type="transmembrane region" description="Helical" evidence="6">
    <location>
        <begin position="7"/>
        <end position="39"/>
    </location>
</feature>
<evidence type="ECO:0000313" key="8">
    <source>
        <dbReference type="Proteomes" id="UP001165287"/>
    </source>
</evidence>
<dbReference type="PANTHER" id="PTHR43701:SF2">
    <property type="entry name" value="MEMBRANE TRANSPORTER PROTEIN YJNA-RELATED"/>
    <property type="match status" value="1"/>
</dbReference>
<sequence>MDITTGLLLLLIGLLSGGYGVIVGAGGGFVFVPALLIIFQYDPKIAAGTGLVVVLLNSLSGIAGYIKHKRIDYKIGLTLSIGAIPGTFLGTWILQYTSSDMYYILFAGVLLALGVFLLIKKAPTNKGILEVTTKQKDKSLAYILIGLILGTISSFFGIGGGWLLVPILIYVFNIAPHKATATSLFSLSLYSSVGVISQISYGNIDWSVVFWGGAGVIIGAQFGVLLSNRISGRFIIQMLSMLLIAVSIKLFFI</sequence>
<comment type="caution">
    <text evidence="7">The sequence shown here is derived from an EMBL/GenBank/DDBJ whole genome shotgun (WGS) entry which is preliminary data.</text>
</comment>
<feature type="transmembrane region" description="Helical" evidence="6">
    <location>
        <begin position="140"/>
        <end position="172"/>
    </location>
</feature>
<feature type="transmembrane region" description="Helical" evidence="6">
    <location>
        <begin position="234"/>
        <end position="252"/>
    </location>
</feature>
<feature type="transmembrane region" description="Helical" evidence="6">
    <location>
        <begin position="208"/>
        <end position="228"/>
    </location>
</feature>
<protein>
    <recommendedName>
        <fullName evidence="6">Probable membrane transporter protein</fullName>
    </recommendedName>
</protein>
<feature type="transmembrane region" description="Helical" evidence="6">
    <location>
        <begin position="75"/>
        <end position="95"/>
    </location>
</feature>
<accession>A0ABS7UKF8</accession>
<reference evidence="7" key="1">
    <citation type="submission" date="2024-05" db="EMBL/GenBank/DDBJ databases">
        <title>Metabacillus sp. nov., isolated from the rhizosphere soil of tomato plants.</title>
        <authorList>
            <person name="Ma R."/>
        </authorList>
    </citation>
    <scope>NUCLEOTIDE SEQUENCE</scope>
    <source>
        <strain evidence="7">DBTR6</strain>
    </source>
</reference>
<keyword evidence="3 6" id="KW-0812">Transmembrane</keyword>
<keyword evidence="5 6" id="KW-0472">Membrane</keyword>
<keyword evidence="4 6" id="KW-1133">Transmembrane helix</keyword>
<evidence type="ECO:0000256" key="2">
    <source>
        <dbReference type="ARBA" id="ARBA00009142"/>
    </source>
</evidence>
<dbReference type="PANTHER" id="PTHR43701">
    <property type="entry name" value="MEMBRANE TRANSPORTER PROTEIN MJ0441-RELATED"/>
    <property type="match status" value="1"/>
</dbReference>
<evidence type="ECO:0000256" key="1">
    <source>
        <dbReference type="ARBA" id="ARBA00004141"/>
    </source>
</evidence>
<organism evidence="7 8">
    <name type="scientific">Metabacillus rhizolycopersici</name>
    <dbReference type="NCBI Taxonomy" id="2875709"/>
    <lineage>
        <taxon>Bacteria</taxon>
        <taxon>Bacillati</taxon>
        <taxon>Bacillota</taxon>
        <taxon>Bacilli</taxon>
        <taxon>Bacillales</taxon>
        <taxon>Bacillaceae</taxon>
        <taxon>Metabacillus</taxon>
    </lineage>
</organism>
<feature type="transmembrane region" description="Helical" evidence="6">
    <location>
        <begin position="184"/>
        <end position="201"/>
    </location>
</feature>
<evidence type="ECO:0000313" key="7">
    <source>
        <dbReference type="EMBL" id="MBZ5748798.1"/>
    </source>
</evidence>
<comment type="similarity">
    <text evidence="2 6">Belongs to the 4-toluene sulfonate uptake permease (TSUP) (TC 2.A.102) family.</text>
</comment>
<evidence type="ECO:0000256" key="5">
    <source>
        <dbReference type="ARBA" id="ARBA00023136"/>
    </source>
</evidence>
<name>A0ABS7UKF8_9BACI</name>
<dbReference type="EMBL" id="JAIQUM010000001">
    <property type="protein sequence ID" value="MBZ5748798.1"/>
    <property type="molecule type" value="Genomic_DNA"/>
</dbReference>
<proteinExistence type="inferred from homology"/>
<evidence type="ECO:0000256" key="3">
    <source>
        <dbReference type="ARBA" id="ARBA00022692"/>
    </source>
</evidence>